<evidence type="ECO:0000313" key="3">
    <source>
        <dbReference type="Proteomes" id="UP001458880"/>
    </source>
</evidence>
<feature type="region of interest" description="Disordered" evidence="1">
    <location>
        <begin position="510"/>
        <end position="532"/>
    </location>
</feature>
<feature type="compositionally biased region" description="Polar residues" evidence="1">
    <location>
        <begin position="439"/>
        <end position="452"/>
    </location>
</feature>
<feature type="region of interest" description="Disordered" evidence="1">
    <location>
        <begin position="421"/>
        <end position="486"/>
    </location>
</feature>
<reference evidence="2 3" key="1">
    <citation type="journal article" date="2024" name="BMC Genomics">
        <title>De novo assembly and annotation of Popillia japonica's genome with initial clues to its potential as an invasive pest.</title>
        <authorList>
            <person name="Cucini C."/>
            <person name="Boschi S."/>
            <person name="Funari R."/>
            <person name="Cardaioli E."/>
            <person name="Iannotti N."/>
            <person name="Marturano G."/>
            <person name="Paoli F."/>
            <person name="Bruttini M."/>
            <person name="Carapelli A."/>
            <person name="Frati F."/>
            <person name="Nardi F."/>
        </authorList>
    </citation>
    <scope>NUCLEOTIDE SEQUENCE [LARGE SCALE GENOMIC DNA]</scope>
    <source>
        <strain evidence="2">DMR45628</strain>
    </source>
</reference>
<feature type="region of interest" description="Disordered" evidence="1">
    <location>
        <begin position="364"/>
        <end position="387"/>
    </location>
</feature>
<name>A0AAW1N4M9_POPJA</name>
<dbReference type="AlphaFoldDB" id="A0AAW1N4M9"/>
<feature type="region of interest" description="Disordered" evidence="1">
    <location>
        <begin position="233"/>
        <end position="269"/>
    </location>
</feature>
<proteinExistence type="predicted"/>
<dbReference type="Gene3D" id="2.60.40.2840">
    <property type="match status" value="1"/>
</dbReference>
<protein>
    <submittedName>
        <fullName evidence="2">Uncharacterized protein</fullName>
    </submittedName>
</protein>
<sequence>MQPLLHTAFSIFAKFHAEDEDQCSHQFLKCKPKDKSIPAACDDKNKHKILERTTNKYFSDNSDCSSRNNLLKYGHSQDTNSDFSDSNGACGFHGNNIEAYLNQNNTWIINWKIDCPQSGDFIALCPVESEDSSECFGRQLVQDGENTTMWLLDIPSHNSATEKLLCFRYYGGSTLDCIAQTEPLITKDPPDKFRKYIKYKSKLTNGIENGGFQDESEITIKTSNSLENLSTIQNNEENRTGVKKKSPRGLTRSESTNISGTKKKIKSSKSPNKEYYQLWAATSSSETDTNKLEDGYVKDFDEKAPPLPPRTLHRPLERSHALSSSFKPPVVLRQNKPKVPQKPEDTFNFELIDIDESLKPLAISASGEVPPPQHDSLETPKRKSSLDKKVIGSDNYVSTVLSKSLDVNSSSPNEIVSDGHAILENRDSQSSASTYSSSLDGNSEYETNNNVNLKPHKPLTRQLSGKSTHELTLENNADSKTPVHTPSKIEHREVVKPQQKALARVAGLSEKTPICPPTPTHHSRRRSSDLRPPCLKADVSEEVVFATPTRRPDTRSVDAVDGVCDGLSEATNSCEVAHRLDPIGKDARLTLRPLTELHVAPTTSQSYQEKMLD</sequence>
<feature type="compositionally biased region" description="Basic and acidic residues" evidence="1">
    <location>
        <begin position="375"/>
        <end position="387"/>
    </location>
</feature>
<evidence type="ECO:0000256" key="1">
    <source>
        <dbReference type="SAM" id="MobiDB-lite"/>
    </source>
</evidence>
<keyword evidence="3" id="KW-1185">Reference proteome</keyword>
<dbReference type="Proteomes" id="UP001458880">
    <property type="component" value="Unassembled WGS sequence"/>
</dbReference>
<organism evidence="2 3">
    <name type="scientific">Popillia japonica</name>
    <name type="common">Japanese beetle</name>
    <dbReference type="NCBI Taxonomy" id="7064"/>
    <lineage>
        <taxon>Eukaryota</taxon>
        <taxon>Metazoa</taxon>
        <taxon>Ecdysozoa</taxon>
        <taxon>Arthropoda</taxon>
        <taxon>Hexapoda</taxon>
        <taxon>Insecta</taxon>
        <taxon>Pterygota</taxon>
        <taxon>Neoptera</taxon>
        <taxon>Endopterygota</taxon>
        <taxon>Coleoptera</taxon>
        <taxon>Polyphaga</taxon>
        <taxon>Scarabaeiformia</taxon>
        <taxon>Scarabaeidae</taxon>
        <taxon>Rutelinae</taxon>
        <taxon>Popillia</taxon>
    </lineage>
</organism>
<accession>A0AAW1N4M9</accession>
<gene>
    <name evidence="2" type="ORF">QE152_g3530</name>
</gene>
<evidence type="ECO:0000313" key="2">
    <source>
        <dbReference type="EMBL" id="KAK9753413.1"/>
    </source>
</evidence>
<comment type="caution">
    <text evidence="2">The sequence shown here is derived from an EMBL/GenBank/DDBJ whole genome shotgun (WGS) entry which is preliminary data.</text>
</comment>
<feature type="compositionally biased region" description="Polar residues" evidence="1">
    <location>
        <begin position="473"/>
        <end position="484"/>
    </location>
</feature>
<feature type="compositionally biased region" description="Low complexity" evidence="1">
    <location>
        <begin position="428"/>
        <end position="438"/>
    </location>
</feature>
<dbReference type="EMBL" id="JASPKY010000014">
    <property type="protein sequence ID" value="KAK9753413.1"/>
    <property type="molecule type" value="Genomic_DNA"/>
</dbReference>